<protein>
    <submittedName>
        <fullName evidence="5">DNA-binding response regulator</fullName>
    </submittedName>
</protein>
<dbReference type="PROSITE" id="PS50110">
    <property type="entry name" value="RESPONSE_REGULATORY"/>
    <property type="match status" value="1"/>
</dbReference>
<dbReference type="InterPro" id="IPR007492">
    <property type="entry name" value="LytTR_DNA-bd_dom"/>
</dbReference>
<name>A0A2H3NJ64_9BACT</name>
<keyword evidence="5" id="KW-0238">DNA-binding</keyword>
<comment type="caution">
    <text evidence="5">The sequence shown here is derived from an EMBL/GenBank/DDBJ whole genome shotgun (WGS) entry which is preliminary data.</text>
</comment>
<dbReference type="GO" id="GO:0003677">
    <property type="term" value="F:DNA binding"/>
    <property type="evidence" value="ECO:0007669"/>
    <property type="project" value="UniProtKB-KW"/>
</dbReference>
<dbReference type="InterPro" id="IPR046947">
    <property type="entry name" value="LytR-like"/>
</dbReference>
<keyword evidence="1" id="KW-0597">Phosphoprotein</keyword>
<keyword evidence="2" id="KW-0175">Coiled coil</keyword>
<dbReference type="GO" id="GO:0000156">
    <property type="term" value="F:phosphorelay response regulator activity"/>
    <property type="evidence" value="ECO:0007669"/>
    <property type="project" value="InterPro"/>
</dbReference>
<sequence>MPDSLTAVIVDDEPPARQLVREYLSDFEHIDVIDTAGTGTDAVRVIEATTPDLVFLDVQMPEGNGFDVLERIELDPPPYIIFSTAYDEYAIQAFETGAVDYLLKPYKRDRFEQAVQRALDRHDQEETAADYADRLARLLQETTTSADAPDRLYVRHGEKILPVQTSAIQWVEAAGDYSEIHTADGTYLSSAGLGDLDERLSGDRFLRIHRSHLIALDAVDHLRSDGSGGYHVRLTDGTRLRVSRTYAPEIRSRIV</sequence>
<dbReference type="Gene3D" id="2.40.50.1020">
    <property type="entry name" value="LytTr DNA-binding domain"/>
    <property type="match status" value="1"/>
</dbReference>
<dbReference type="SUPFAM" id="SSF52172">
    <property type="entry name" value="CheY-like"/>
    <property type="match status" value="1"/>
</dbReference>
<gene>
    <name evidence="5" type="ORF">CRI93_12665</name>
</gene>
<dbReference type="InterPro" id="IPR011006">
    <property type="entry name" value="CheY-like_superfamily"/>
</dbReference>
<accession>A0A2H3NJ64</accession>
<evidence type="ECO:0000256" key="2">
    <source>
        <dbReference type="SAM" id="Coils"/>
    </source>
</evidence>
<dbReference type="PANTHER" id="PTHR37299">
    <property type="entry name" value="TRANSCRIPTIONAL REGULATOR-RELATED"/>
    <property type="match status" value="1"/>
</dbReference>
<reference evidence="5 6" key="1">
    <citation type="submission" date="2017-10" db="EMBL/GenBank/DDBJ databases">
        <title>Draft genome of Longimonas halophila.</title>
        <authorList>
            <person name="Goh K.M."/>
            <person name="Shamsir M.S."/>
            <person name="Lim S.W."/>
        </authorList>
    </citation>
    <scope>NUCLEOTIDE SEQUENCE [LARGE SCALE GENOMIC DNA]</scope>
    <source>
        <strain evidence="5 6">KCTC 42399</strain>
    </source>
</reference>
<dbReference type="SMART" id="SM00850">
    <property type="entry name" value="LytTR"/>
    <property type="match status" value="1"/>
</dbReference>
<dbReference type="RefSeq" id="WP_098063005.1">
    <property type="nucleotide sequence ID" value="NZ_PDEP01000013.1"/>
</dbReference>
<dbReference type="Gene3D" id="3.40.50.2300">
    <property type="match status" value="1"/>
</dbReference>
<dbReference type="InterPro" id="IPR001789">
    <property type="entry name" value="Sig_transdc_resp-reg_receiver"/>
</dbReference>
<dbReference type="Proteomes" id="UP000221024">
    <property type="component" value="Unassembled WGS sequence"/>
</dbReference>
<dbReference type="EMBL" id="PDEP01000013">
    <property type="protein sequence ID" value="PEN05543.1"/>
    <property type="molecule type" value="Genomic_DNA"/>
</dbReference>
<evidence type="ECO:0000256" key="1">
    <source>
        <dbReference type="PROSITE-ProRule" id="PRU00169"/>
    </source>
</evidence>
<evidence type="ECO:0000259" key="3">
    <source>
        <dbReference type="PROSITE" id="PS50110"/>
    </source>
</evidence>
<evidence type="ECO:0000259" key="4">
    <source>
        <dbReference type="PROSITE" id="PS50930"/>
    </source>
</evidence>
<proteinExistence type="predicted"/>
<dbReference type="SMART" id="SM00448">
    <property type="entry name" value="REC"/>
    <property type="match status" value="1"/>
</dbReference>
<dbReference type="Pfam" id="PF04397">
    <property type="entry name" value="LytTR"/>
    <property type="match status" value="1"/>
</dbReference>
<feature type="modified residue" description="4-aspartylphosphate" evidence="1">
    <location>
        <position position="57"/>
    </location>
</feature>
<organism evidence="5 6">
    <name type="scientific">Longimonas halophila</name>
    <dbReference type="NCBI Taxonomy" id="1469170"/>
    <lineage>
        <taxon>Bacteria</taxon>
        <taxon>Pseudomonadati</taxon>
        <taxon>Rhodothermota</taxon>
        <taxon>Rhodothermia</taxon>
        <taxon>Rhodothermales</taxon>
        <taxon>Salisaetaceae</taxon>
        <taxon>Longimonas</taxon>
    </lineage>
</organism>
<dbReference type="Pfam" id="PF00072">
    <property type="entry name" value="Response_reg"/>
    <property type="match status" value="1"/>
</dbReference>
<dbReference type="PANTHER" id="PTHR37299:SF1">
    <property type="entry name" value="STAGE 0 SPORULATION PROTEIN A HOMOLOG"/>
    <property type="match status" value="1"/>
</dbReference>
<feature type="domain" description="HTH LytTR-type" evidence="4">
    <location>
        <begin position="152"/>
        <end position="255"/>
    </location>
</feature>
<feature type="domain" description="Response regulatory" evidence="3">
    <location>
        <begin position="6"/>
        <end position="119"/>
    </location>
</feature>
<evidence type="ECO:0000313" key="5">
    <source>
        <dbReference type="EMBL" id="PEN05543.1"/>
    </source>
</evidence>
<dbReference type="PROSITE" id="PS50930">
    <property type="entry name" value="HTH_LYTTR"/>
    <property type="match status" value="1"/>
</dbReference>
<dbReference type="AlphaFoldDB" id="A0A2H3NJ64"/>
<keyword evidence="6" id="KW-1185">Reference proteome</keyword>
<evidence type="ECO:0000313" key="6">
    <source>
        <dbReference type="Proteomes" id="UP000221024"/>
    </source>
</evidence>
<feature type="coiled-coil region" evidence="2">
    <location>
        <begin position="108"/>
        <end position="141"/>
    </location>
</feature>
<dbReference type="OrthoDB" id="1646880at2"/>